<reference evidence="2 3" key="1">
    <citation type="submission" date="2019-08" db="EMBL/GenBank/DDBJ databases">
        <title>Tsukamurella conjunctivitidis sp. nov., Tsukamurella assacharolytica sp. nov. and Tsukamurella sputae sp. nov. isolated from patients with conjunctivitis, bacteraemia (lymphoma) and respiratory infection (sputum) in Hong Kong.</title>
        <authorList>
            <person name="Fok K.M.N."/>
            <person name="Fong J.Y.H."/>
        </authorList>
    </citation>
    <scope>NUCLEOTIDE SEQUENCE [LARGE SCALE GENOMIC DNA]</scope>
    <source>
        <strain evidence="2 3">HKU70</strain>
    </source>
</reference>
<gene>
    <name evidence="2" type="ORF">FK268_09330</name>
</gene>
<dbReference type="InterPro" id="IPR007499">
    <property type="entry name" value="ERF_bacteria_virus"/>
</dbReference>
<evidence type="ECO:0000313" key="2">
    <source>
        <dbReference type="EMBL" id="TWS25382.1"/>
    </source>
</evidence>
<sequence length="241" mass="25111">MTATKQATVHEAFAAVMAAVQGIRKGERVESGPARFNFRGVDSVVNAVGPALREHGVLIVPTAEHIDVERYGTKTGGQMKNVTVTMRYTVFGPAGDSFSGVSFGEAADAGDKAVSKAQSVAYRTFLLQALTVPTDEPDPDQNVHERAARQDAPQSAPDPLQMAKDRLAAACRTAGVAPQTVIDWAITPSGPNGGVALNVCTDPKVFDALAKRVQDGGFADPTPDEAKAAVQGELGGTEVPA</sequence>
<keyword evidence="3" id="KW-1185">Reference proteome</keyword>
<feature type="region of interest" description="Disordered" evidence="1">
    <location>
        <begin position="132"/>
        <end position="159"/>
    </location>
</feature>
<dbReference type="AlphaFoldDB" id="A0A5C5RS09"/>
<organism evidence="2 3">
    <name type="scientific">Tsukamurella sputi</name>
    <dbReference type="NCBI Taxonomy" id="2591848"/>
    <lineage>
        <taxon>Bacteria</taxon>
        <taxon>Bacillati</taxon>
        <taxon>Actinomycetota</taxon>
        <taxon>Actinomycetes</taxon>
        <taxon>Mycobacteriales</taxon>
        <taxon>Tsukamurellaceae</taxon>
        <taxon>Tsukamurella</taxon>
    </lineage>
</organism>
<evidence type="ECO:0000313" key="3">
    <source>
        <dbReference type="Proteomes" id="UP000319792"/>
    </source>
</evidence>
<accession>A0A5C5RS09</accession>
<name>A0A5C5RS09_9ACTN</name>
<dbReference type="Pfam" id="PF04404">
    <property type="entry name" value="ERF"/>
    <property type="match status" value="1"/>
</dbReference>
<comment type="caution">
    <text evidence="2">The sequence shown here is derived from an EMBL/GenBank/DDBJ whole genome shotgun (WGS) entry which is preliminary data.</text>
</comment>
<evidence type="ECO:0008006" key="4">
    <source>
        <dbReference type="Google" id="ProtNLM"/>
    </source>
</evidence>
<protein>
    <recommendedName>
        <fullName evidence="4">Single-stranded DNA-binding protein</fullName>
    </recommendedName>
</protein>
<dbReference type="OrthoDB" id="3525196at2"/>
<evidence type="ECO:0000256" key="1">
    <source>
        <dbReference type="SAM" id="MobiDB-lite"/>
    </source>
</evidence>
<proteinExistence type="predicted"/>
<dbReference type="Proteomes" id="UP000319792">
    <property type="component" value="Unassembled WGS sequence"/>
</dbReference>
<dbReference type="RefSeq" id="WP_146433325.1">
    <property type="nucleotide sequence ID" value="NZ_VIGV01000002.1"/>
</dbReference>
<dbReference type="EMBL" id="VIGV01000002">
    <property type="protein sequence ID" value="TWS25382.1"/>
    <property type="molecule type" value="Genomic_DNA"/>
</dbReference>